<proteinExistence type="predicted"/>
<evidence type="ECO:0000313" key="1">
    <source>
        <dbReference type="EMBL" id="CAG8692777.1"/>
    </source>
</evidence>
<name>A0A9N9ESJ1_9GLOM</name>
<gene>
    <name evidence="1" type="ORF">FCALED_LOCUS13052</name>
</gene>
<reference evidence="1" key="1">
    <citation type="submission" date="2021-06" db="EMBL/GenBank/DDBJ databases">
        <authorList>
            <person name="Kallberg Y."/>
            <person name="Tangrot J."/>
            <person name="Rosling A."/>
        </authorList>
    </citation>
    <scope>NUCLEOTIDE SEQUENCE</scope>
    <source>
        <strain evidence="1">UK204</strain>
    </source>
</reference>
<protein>
    <submittedName>
        <fullName evidence="1">12528_t:CDS:1</fullName>
    </submittedName>
</protein>
<keyword evidence="2" id="KW-1185">Reference proteome</keyword>
<evidence type="ECO:0000313" key="2">
    <source>
        <dbReference type="Proteomes" id="UP000789570"/>
    </source>
</evidence>
<comment type="caution">
    <text evidence="1">The sequence shown here is derived from an EMBL/GenBank/DDBJ whole genome shotgun (WGS) entry which is preliminary data.</text>
</comment>
<dbReference type="Proteomes" id="UP000789570">
    <property type="component" value="Unassembled WGS sequence"/>
</dbReference>
<dbReference type="AlphaFoldDB" id="A0A9N9ESJ1"/>
<organism evidence="1 2">
    <name type="scientific">Funneliformis caledonium</name>
    <dbReference type="NCBI Taxonomy" id="1117310"/>
    <lineage>
        <taxon>Eukaryota</taxon>
        <taxon>Fungi</taxon>
        <taxon>Fungi incertae sedis</taxon>
        <taxon>Mucoromycota</taxon>
        <taxon>Glomeromycotina</taxon>
        <taxon>Glomeromycetes</taxon>
        <taxon>Glomerales</taxon>
        <taxon>Glomeraceae</taxon>
        <taxon>Funneliformis</taxon>
    </lineage>
</organism>
<sequence>MEEHLKRMEDEKDINKDFIREIVSNVVKVLLPNNIYLIKDEFYETTEKYLAENYASFYNNLSEKY</sequence>
<dbReference type="EMBL" id="CAJVPQ010007084">
    <property type="protein sequence ID" value="CAG8692777.1"/>
    <property type="molecule type" value="Genomic_DNA"/>
</dbReference>
<accession>A0A9N9ESJ1</accession>